<dbReference type="GO" id="GO:0005737">
    <property type="term" value="C:cytoplasm"/>
    <property type="evidence" value="ECO:0007669"/>
    <property type="project" value="TreeGrafter"/>
</dbReference>
<dbReference type="Pfam" id="PF01556">
    <property type="entry name" value="DnaJ_C"/>
    <property type="match status" value="1"/>
</dbReference>
<dbReference type="PROSITE" id="PS50076">
    <property type="entry name" value="DNAJ_2"/>
    <property type="match status" value="1"/>
</dbReference>
<dbReference type="FunFam" id="2.60.260.20:FF:000013">
    <property type="entry name" value="DnaJ subfamily B member 11"/>
    <property type="match status" value="1"/>
</dbReference>
<evidence type="ECO:0000313" key="3">
    <source>
        <dbReference type="EMBL" id="PJK31169.1"/>
    </source>
</evidence>
<dbReference type="AlphaFoldDB" id="A0A2M9G625"/>
<dbReference type="InterPro" id="IPR008971">
    <property type="entry name" value="HSP40/DnaJ_pept-bd"/>
</dbReference>
<feature type="domain" description="J" evidence="2">
    <location>
        <begin position="4"/>
        <end position="69"/>
    </location>
</feature>
<dbReference type="RefSeq" id="WP_109796213.1">
    <property type="nucleotide sequence ID" value="NZ_PHIG01000007.1"/>
</dbReference>
<comment type="caution">
    <text evidence="3">The sequence shown here is derived from an EMBL/GenBank/DDBJ whole genome shotgun (WGS) entry which is preliminary data.</text>
</comment>
<accession>A0A2M9G625</accession>
<dbReference type="GO" id="GO:0042026">
    <property type="term" value="P:protein refolding"/>
    <property type="evidence" value="ECO:0007669"/>
    <property type="project" value="TreeGrafter"/>
</dbReference>
<evidence type="ECO:0000259" key="2">
    <source>
        <dbReference type="PROSITE" id="PS50076"/>
    </source>
</evidence>
<dbReference type="PANTHER" id="PTHR43096:SF48">
    <property type="entry name" value="CHAPERONE PROTEIN DNAJ"/>
    <property type="match status" value="1"/>
</dbReference>
<dbReference type="Proteomes" id="UP000229498">
    <property type="component" value="Unassembled WGS sequence"/>
</dbReference>
<organism evidence="3 4">
    <name type="scientific">Minwuia thermotolerans</name>
    <dbReference type="NCBI Taxonomy" id="2056226"/>
    <lineage>
        <taxon>Bacteria</taxon>
        <taxon>Pseudomonadati</taxon>
        <taxon>Pseudomonadota</taxon>
        <taxon>Alphaproteobacteria</taxon>
        <taxon>Minwuiales</taxon>
        <taxon>Minwuiaceae</taxon>
        <taxon>Minwuia</taxon>
    </lineage>
</organism>
<dbReference type="SUPFAM" id="SSF46565">
    <property type="entry name" value="Chaperone J-domain"/>
    <property type="match status" value="1"/>
</dbReference>
<dbReference type="InterPro" id="IPR036869">
    <property type="entry name" value="J_dom_sf"/>
</dbReference>
<dbReference type="PRINTS" id="PR00625">
    <property type="entry name" value="JDOMAIN"/>
</dbReference>
<dbReference type="CDD" id="cd06257">
    <property type="entry name" value="DnaJ"/>
    <property type="match status" value="1"/>
</dbReference>
<dbReference type="InterPro" id="IPR018253">
    <property type="entry name" value="DnaJ_domain_CS"/>
</dbReference>
<dbReference type="Pfam" id="PF00226">
    <property type="entry name" value="DnaJ"/>
    <property type="match status" value="1"/>
</dbReference>
<dbReference type="InterPro" id="IPR001623">
    <property type="entry name" value="DnaJ_domain"/>
</dbReference>
<gene>
    <name evidence="3" type="ORF">CVT23_02735</name>
</gene>
<dbReference type="CDD" id="cd10747">
    <property type="entry name" value="DnaJ_C"/>
    <property type="match status" value="1"/>
</dbReference>
<evidence type="ECO:0000313" key="4">
    <source>
        <dbReference type="Proteomes" id="UP000229498"/>
    </source>
</evidence>
<keyword evidence="4" id="KW-1185">Reference proteome</keyword>
<protein>
    <submittedName>
        <fullName evidence="3">Molecular chaperone DnaJ</fullName>
    </submittedName>
</protein>
<dbReference type="SUPFAM" id="SSF49493">
    <property type="entry name" value="HSP40/DnaJ peptide-binding domain"/>
    <property type="match status" value="2"/>
</dbReference>
<dbReference type="PROSITE" id="PS00636">
    <property type="entry name" value="DNAJ_1"/>
    <property type="match status" value="1"/>
</dbReference>
<name>A0A2M9G625_9PROT</name>
<dbReference type="Gene3D" id="2.60.260.20">
    <property type="entry name" value="Urease metallochaperone UreE, N-terminal domain"/>
    <property type="match status" value="2"/>
</dbReference>
<dbReference type="PANTHER" id="PTHR43096">
    <property type="entry name" value="DNAJ HOMOLOG 1, MITOCHONDRIAL-RELATED"/>
    <property type="match status" value="1"/>
</dbReference>
<dbReference type="SMART" id="SM00271">
    <property type="entry name" value="DnaJ"/>
    <property type="match status" value="1"/>
</dbReference>
<dbReference type="GO" id="GO:0051082">
    <property type="term" value="F:unfolded protein binding"/>
    <property type="evidence" value="ECO:0007669"/>
    <property type="project" value="InterPro"/>
</dbReference>
<dbReference type="EMBL" id="PHIG01000007">
    <property type="protein sequence ID" value="PJK31169.1"/>
    <property type="molecule type" value="Genomic_DNA"/>
</dbReference>
<keyword evidence="1" id="KW-0143">Chaperone</keyword>
<dbReference type="Gene3D" id="1.10.287.110">
    <property type="entry name" value="DnaJ domain"/>
    <property type="match status" value="1"/>
</dbReference>
<dbReference type="OrthoDB" id="9779889at2"/>
<proteinExistence type="predicted"/>
<sequence length="303" mass="33068">MMRDPYTVLGVGRNASQEDIKKAYRKLAKDLHPDRHPGDSSAADRFKEVSAAYNLLGDVDQRARYDRGEIGPDGQERMSRTQYRTYTGPEGGEEGFGGFHGGGARGFDDIFGDIFTSFRGGRQQARGRDRKYTLDVSFLEAARGANRRLTLPGGKTLDVRIPAGLEDGQQIRLKGQGDAPPGGAPGDALIEVSVKPHPLYTRRGNDIHIELPISLTEAVLGAKIKAPTIHGDVTVTVPEGSNTGRTLRLKGKGIVNRKSGQDGDQYVRLKIVLPDGKDPELQQFVKSWSRGEAFDARADLKTD</sequence>
<dbReference type="InterPro" id="IPR002939">
    <property type="entry name" value="DnaJ_C"/>
</dbReference>
<reference evidence="3 4" key="1">
    <citation type="submission" date="2017-11" db="EMBL/GenBank/DDBJ databases">
        <title>Draft genome sequence of Rhizobiales bacterium SY3-13.</title>
        <authorList>
            <person name="Sun C."/>
        </authorList>
    </citation>
    <scope>NUCLEOTIDE SEQUENCE [LARGE SCALE GENOMIC DNA]</scope>
    <source>
        <strain evidence="3 4">SY3-13</strain>
    </source>
</reference>
<evidence type="ECO:0000256" key="1">
    <source>
        <dbReference type="ARBA" id="ARBA00023186"/>
    </source>
</evidence>